<sequence>MLQQVPRVCIISIFWNISALWAAKRFEPMVSAYSLLSNVPYVLRLVCSWQPTEPDSSRKIPQAVHLPARYRIQRHPSVMPKRELFSAQPSEQFSPG</sequence>
<gene>
    <name evidence="1" type="ORF">BJ138DRAFT_1155143</name>
</gene>
<dbReference type="EMBL" id="MU267757">
    <property type="protein sequence ID" value="KAH7909482.1"/>
    <property type="molecule type" value="Genomic_DNA"/>
</dbReference>
<protein>
    <submittedName>
        <fullName evidence="1">Uncharacterized protein</fullName>
    </submittedName>
</protein>
<name>A0ACB8A9T9_9AGAM</name>
<evidence type="ECO:0000313" key="1">
    <source>
        <dbReference type="EMBL" id="KAH7909482.1"/>
    </source>
</evidence>
<dbReference type="Proteomes" id="UP000790377">
    <property type="component" value="Unassembled WGS sequence"/>
</dbReference>
<reference evidence="1" key="1">
    <citation type="journal article" date="2021" name="New Phytol.">
        <title>Evolutionary innovations through gain and loss of genes in the ectomycorrhizal Boletales.</title>
        <authorList>
            <person name="Wu G."/>
            <person name="Miyauchi S."/>
            <person name="Morin E."/>
            <person name="Kuo A."/>
            <person name="Drula E."/>
            <person name="Varga T."/>
            <person name="Kohler A."/>
            <person name="Feng B."/>
            <person name="Cao Y."/>
            <person name="Lipzen A."/>
            <person name="Daum C."/>
            <person name="Hundley H."/>
            <person name="Pangilinan J."/>
            <person name="Johnson J."/>
            <person name="Barry K."/>
            <person name="LaButti K."/>
            <person name="Ng V."/>
            <person name="Ahrendt S."/>
            <person name="Min B."/>
            <person name="Choi I.G."/>
            <person name="Park H."/>
            <person name="Plett J.M."/>
            <person name="Magnuson J."/>
            <person name="Spatafora J.W."/>
            <person name="Nagy L.G."/>
            <person name="Henrissat B."/>
            <person name="Grigoriev I.V."/>
            <person name="Yang Z.L."/>
            <person name="Xu J."/>
            <person name="Martin F.M."/>
        </authorList>
    </citation>
    <scope>NUCLEOTIDE SEQUENCE</scope>
    <source>
        <strain evidence="1">ATCC 28755</strain>
    </source>
</reference>
<comment type="caution">
    <text evidence="1">The sequence shown here is derived from an EMBL/GenBank/DDBJ whole genome shotgun (WGS) entry which is preliminary data.</text>
</comment>
<evidence type="ECO:0000313" key="2">
    <source>
        <dbReference type="Proteomes" id="UP000790377"/>
    </source>
</evidence>
<organism evidence="1 2">
    <name type="scientific">Hygrophoropsis aurantiaca</name>
    <dbReference type="NCBI Taxonomy" id="72124"/>
    <lineage>
        <taxon>Eukaryota</taxon>
        <taxon>Fungi</taxon>
        <taxon>Dikarya</taxon>
        <taxon>Basidiomycota</taxon>
        <taxon>Agaricomycotina</taxon>
        <taxon>Agaricomycetes</taxon>
        <taxon>Agaricomycetidae</taxon>
        <taxon>Boletales</taxon>
        <taxon>Coniophorineae</taxon>
        <taxon>Hygrophoropsidaceae</taxon>
        <taxon>Hygrophoropsis</taxon>
    </lineage>
</organism>
<keyword evidence="2" id="KW-1185">Reference proteome</keyword>
<accession>A0ACB8A9T9</accession>
<proteinExistence type="predicted"/>